<evidence type="ECO:0000313" key="2">
    <source>
        <dbReference type="EMBL" id="ACB94883.1"/>
    </source>
</evidence>
<keyword evidence="1" id="KW-0472">Membrane</keyword>
<evidence type="ECO:0008006" key="4">
    <source>
        <dbReference type="Google" id="ProtNLM"/>
    </source>
</evidence>
<sequence>MQPHDMSKEPAFTPHPLRGRVLAEVHARPFVAFEGSKRFLHFAFLTNQEAVAKARVALEIFCLERAAPPPAPEARHHRVVLSPAILRWEQHGEFTTYTWEFPEDAENTPAAGKDTAFRPNADELAGVMRQLPQPGPLMVAVDLHFLPETKAGEIYRHVFSPDQLIAAEVENQAAMVATDFQPDAFGFVRLLVLDRKLTPNQAGALTQRLLEVETYRTLALLGLPEAQEIGPSLRRIETELPLLMSEMRFSDGMAANQHLLHRLTALAAELEAGAAHSAYRFGATRAYHELMSVRLTSIGEKAISDLPTLTAFLARRLTPAIRTCLATETRQENLSQKLSRAAQLLRTRVEIDLESQNGDLLRKMNDRVRLQLQLQQTVEGLSIAAITYYIASILHLVFEGLHHGPQEWELAFDPAFATAAAVPVILAFVTWLVLRIRRHHSED</sequence>
<evidence type="ECO:0000256" key="1">
    <source>
        <dbReference type="SAM" id="Phobius"/>
    </source>
</evidence>
<dbReference type="RefSeq" id="WP_012384240.1">
    <property type="nucleotide sequence ID" value="NC_010581.1"/>
</dbReference>
<keyword evidence="1" id="KW-1133">Transmembrane helix</keyword>
<proteinExistence type="predicted"/>
<dbReference type="HOGENOM" id="CLU_035873_0_0_5"/>
<dbReference type="AlphaFoldDB" id="B2IJL1"/>
<dbReference type="KEGG" id="bid:Bind_1241"/>
<organism evidence="2 3">
    <name type="scientific">Beijerinckia indica subsp. indica (strain ATCC 9039 / DSM 1715 / NCIMB 8712)</name>
    <dbReference type="NCBI Taxonomy" id="395963"/>
    <lineage>
        <taxon>Bacteria</taxon>
        <taxon>Pseudomonadati</taxon>
        <taxon>Pseudomonadota</taxon>
        <taxon>Alphaproteobacteria</taxon>
        <taxon>Hyphomicrobiales</taxon>
        <taxon>Beijerinckiaceae</taxon>
        <taxon>Beijerinckia</taxon>
    </lineage>
</organism>
<evidence type="ECO:0000313" key="3">
    <source>
        <dbReference type="Proteomes" id="UP000001695"/>
    </source>
</evidence>
<dbReference type="Pfam" id="PF11902">
    <property type="entry name" value="DUF3422"/>
    <property type="match status" value="1"/>
</dbReference>
<feature type="transmembrane region" description="Helical" evidence="1">
    <location>
        <begin position="377"/>
        <end position="398"/>
    </location>
</feature>
<reference evidence="3" key="1">
    <citation type="submission" date="2008-03" db="EMBL/GenBank/DDBJ databases">
        <title>Complete sequence of chromosome of Beijerinckia indica subsp. indica ATCC 9039.</title>
        <authorList>
            <consortium name="US DOE Joint Genome Institute"/>
            <person name="Copeland A."/>
            <person name="Lucas S."/>
            <person name="Lapidus A."/>
            <person name="Glavina del Rio T."/>
            <person name="Dalin E."/>
            <person name="Tice H."/>
            <person name="Bruce D."/>
            <person name="Goodwin L."/>
            <person name="Pitluck S."/>
            <person name="LaButti K."/>
            <person name="Schmutz J."/>
            <person name="Larimer F."/>
            <person name="Land M."/>
            <person name="Hauser L."/>
            <person name="Kyrpides N."/>
            <person name="Mikhailova N."/>
            <person name="Dunfield P.F."/>
            <person name="Dedysh S.N."/>
            <person name="Liesack W."/>
            <person name="Saw J.H."/>
            <person name="Alam M."/>
            <person name="Chen Y."/>
            <person name="Murrell J.C."/>
            <person name="Richardson P."/>
        </authorList>
    </citation>
    <scope>NUCLEOTIDE SEQUENCE [LARGE SCALE GENOMIC DNA]</scope>
    <source>
        <strain evidence="3">ATCC 9039 / DSM 1715 / NCIMB 8712</strain>
    </source>
</reference>
<dbReference type="InterPro" id="IPR021830">
    <property type="entry name" value="DUF3422"/>
</dbReference>
<keyword evidence="3" id="KW-1185">Reference proteome</keyword>
<accession>B2IJL1</accession>
<reference evidence="2 3" key="2">
    <citation type="journal article" date="2010" name="J. Bacteriol.">
        <title>Complete genome sequence of Beijerinckia indica subsp. indica.</title>
        <authorList>
            <person name="Tamas I."/>
            <person name="Dedysh S.N."/>
            <person name="Liesack W."/>
            <person name="Stott M.B."/>
            <person name="Alam M."/>
            <person name="Murrell J.C."/>
            <person name="Dunfield P.F."/>
        </authorList>
    </citation>
    <scope>NUCLEOTIDE SEQUENCE [LARGE SCALE GENOMIC DNA]</scope>
    <source>
        <strain evidence="3">ATCC 9039 / DSM 1715 / NCIMB 8712</strain>
    </source>
</reference>
<name>B2IJL1_BEII9</name>
<feature type="transmembrane region" description="Helical" evidence="1">
    <location>
        <begin position="410"/>
        <end position="434"/>
    </location>
</feature>
<dbReference type="EMBL" id="CP001016">
    <property type="protein sequence ID" value="ACB94883.1"/>
    <property type="molecule type" value="Genomic_DNA"/>
</dbReference>
<keyword evidence="1" id="KW-0812">Transmembrane</keyword>
<dbReference type="Proteomes" id="UP000001695">
    <property type="component" value="Chromosome"/>
</dbReference>
<protein>
    <recommendedName>
        <fullName evidence="4">Egg lysin</fullName>
    </recommendedName>
</protein>
<dbReference type="eggNOG" id="COG4949">
    <property type="taxonomic scope" value="Bacteria"/>
</dbReference>
<gene>
    <name evidence="2" type="ordered locus">Bind_1241</name>
</gene>